<dbReference type="GO" id="GO:0005615">
    <property type="term" value="C:extracellular space"/>
    <property type="evidence" value="ECO:0007669"/>
    <property type="project" value="TreeGrafter"/>
</dbReference>
<dbReference type="PANTHER" id="PTHR24264:SF65">
    <property type="entry name" value="SRCR DOMAIN-CONTAINING PROTEIN"/>
    <property type="match status" value="1"/>
</dbReference>
<accession>A0A068FB62</accession>
<comment type="subcellular location">
    <subcellularLocation>
        <location evidence="1">Endoplasmic reticulum</location>
    </subcellularLocation>
    <subcellularLocation>
        <location evidence="2">Golgi apparatus</location>
    </subcellularLocation>
    <subcellularLocation>
        <location evidence="3">Secreted</location>
    </subcellularLocation>
</comment>
<feature type="domain" description="Peptidase S1" evidence="22">
    <location>
        <begin position="69"/>
        <end position="315"/>
    </location>
</feature>
<keyword evidence="9 20" id="KW-0720">Serine protease</keyword>
<evidence type="ECO:0000256" key="6">
    <source>
        <dbReference type="ARBA" id="ARBA00022696"/>
    </source>
</evidence>
<dbReference type="AlphaFoldDB" id="A0A068FB62"/>
<dbReference type="GO" id="GO:0004252">
    <property type="term" value="F:serine-type endopeptidase activity"/>
    <property type="evidence" value="ECO:0007669"/>
    <property type="project" value="UniProtKB-EC"/>
</dbReference>
<evidence type="ECO:0000256" key="13">
    <source>
        <dbReference type="ARBA" id="ARBA00036045"/>
    </source>
</evidence>
<evidence type="ECO:0000256" key="11">
    <source>
        <dbReference type="ARBA" id="ARBA00023157"/>
    </source>
</evidence>
<evidence type="ECO:0000256" key="18">
    <source>
        <dbReference type="ARBA" id="ARBA00042403"/>
    </source>
</evidence>
<comment type="function">
    <text evidence="14">Protein C is a vitamin K-dependent serine protease that regulates blood coagulation by inactivating factors Va and VIIIa in the presence of calcium ions and phospholipids. Exerts a protective effect on the endothelial cell barrier function.</text>
</comment>
<sequence>MSTNPFMFCAAIITLSAFFLLHAPPAVSGNDVQKGRQVGMDIGMLEDEDLVNAWCQFCYCGLANKMTRIVGGWATEINAYPWMVGLAVKGRLFCGGTLISDLHVITAAHCVLIHSDAKNSCTHVQMFTDLELEGSTGKVIGWGAVKEGGHAATELMETDVTVFSDEECKATPQFPVKGITSNMFCAGHKGGGHDSCQLEGSTGKVIGWGAVKEGGHAATELMETDVTVFSDEECKATPQFPVKGITSNMFCAGHKGGGHDSCQGDSGGPILVTDSRGRYTIAGIVSWGVGCARPNKPGVYTKVGNYIDWISNVTSDGCFCF</sequence>
<dbReference type="PRINTS" id="PR00722">
    <property type="entry name" value="CHYMOTRYPSIN"/>
</dbReference>
<evidence type="ECO:0000256" key="10">
    <source>
        <dbReference type="ARBA" id="ARBA00023034"/>
    </source>
</evidence>
<keyword evidence="11" id="KW-1015">Disulfide bond</keyword>
<evidence type="ECO:0000256" key="2">
    <source>
        <dbReference type="ARBA" id="ARBA00004555"/>
    </source>
</evidence>
<keyword evidence="6" id="KW-0356">Hemostasis</keyword>
<dbReference type="PANTHER" id="PTHR24264">
    <property type="entry name" value="TRYPSIN-RELATED"/>
    <property type="match status" value="1"/>
</dbReference>
<dbReference type="InterPro" id="IPR018114">
    <property type="entry name" value="TRYPSIN_HIS"/>
</dbReference>
<evidence type="ECO:0000256" key="12">
    <source>
        <dbReference type="ARBA" id="ARBA00023180"/>
    </source>
</evidence>
<evidence type="ECO:0000256" key="20">
    <source>
        <dbReference type="RuleBase" id="RU363034"/>
    </source>
</evidence>
<reference evidence="23" key="1">
    <citation type="journal article" date="2014" name="BMC Genomics">
        <title>Genomic insights into the serine protease gene family and expression profile analysis in the planthopper, Nilaparvata lugens.</title>
        <authorList>
            <person name="Bao Y.Y."/>
            <person name="Qin X."/>
            <person name="Yu B."/>
            <person name="Chen L.B."/>
            <person name="Wang Z.C."/>
            <person name="Zhang C.X."/>
        </authorList>
    </citation>
    <scope>NUCLEOTIDE SEQUENCE</scope>
</reference>
<dbReference type="SMART" id="SM00020">
    <property type="entry name" value="Tryp_SPc"/>
    <property type="match status" value="1"/>
</dbReference>
<evidence type="ECO:0000256" key="3">
    <source>
        <dbReference type="ARBA" id="ARBA00004613"/>
    </source>
</evidence>
<evidence type="ECO:0000256" key="9">
    <source>
        <dbReference type="ARBA" id="ARBA00022825"/>
    </source>
</evidence>
<feature type="signal peptide" evidence="21">
    <location>
        <begin position="1"/>
        <end position="29"/>
    </location>
</feature>
<evidence type="ECO:0000259" key="22">
    <source>
        <dbReference type="PROSITE" id="PS50240"/>
    </source>
</evidence>
<dbReference type="GO" id="GO:0007599">
    <property type="term" value="P:hemostasis"/>
    <property type="evidence" value="ECO:0007669"/>
    <property type="project" value="UniProtKB-KW"/>
</dbReference>
<evidence type="ECO:0000256" key="4">
    <source>
        <dbReference type="ARBA" id="ARBA00022525"/>
    </source>
</evidence>
<dbReference type="InterPro" id="IPR001314">
    <property type="entry name" value="Peptidase_S1A"/>
</dbReference>
<dbReference type="GO" id="GO:0005794">
    <property type="term" value="C:Golgi apparatus"/>
    <property type="evidence" value="ECO:0007669"/>
    <property type="project" value="UniProtKB-SubCell"/>
</dbReference>
<dbReference type="PROSITE" id="PS50240">
    <property type="entry name" value="TRYPSIN_DOM"/>
    <property type="match status" value="1"/>
</dbReference>
<evidence type="ECO:0000313" key="23">
    <source>
        <dbReference type="EMBL" id="AID60284.1"/>
    </source>
</evidence>
<dbReference type="Pfam" id="PF00089">
    <property type="entry name" value="Trypsin"/>
    <property type="match status" value="3"/>
</dbReference>
<keyword evidence="7 20" id="KW-0378">Hydrolase</keyword>
<feature type="chain" id="PRO_5001651673" description="Vitamin K-dependent protein C" evidence="21">
    <location>
        <begin position="30"/>
        <end position="321"/>
    </location>
</feature>
<dbReference type="InterPro" id="IPR043504">
    <property type="entry name" value="Peptidase_S1_PA_chymotrypsin"/>
</dbReference>
<keyword evidence="8" id="KW-0256">Endoplasmic reticulum</keyword>
<dbReference type="PROSITE" id="PS00135">
    <property type="entry name" value="TRYPSIN_SER"/>
    <property type="match status" value="1"/>
</dbReference>
<evidence type="ECO:0000256" key="1">
    <source>
        <dbReference type="ARBA" id="ARBA00004240"/>
    </source>
</evidence>
<dbReference type="CDD" id="cd00190">
    <property type="entry name" value="Tryp_SPc"/>
    <property type="match status" value="1"/>
</dbReference>
<evidence type="ECO:0000256" key="8">
    <source>
        <dbReference type="ARBA" id="ARBA00022824"/>
    </source>
</evidence>
<evidence type="ECO:0000256" key="5">
    <source>
        <dbReference type="ARBA" id="ARBA00022670"/>
    </source>
</evidence>
<dbReference type="EMBL" id="KJ512061">
    <property type="protein sequence ID" value="AID60284.1"/>
    <property type="molecule type" value="mRNA"/>
</dbReference>
<evidence type="ECO:0000256" key="14">
    <source>
        <dbReference type="ARBA" id="ARBA00037553"/>
    </source>
</evidence>
<keyword evidence="5 20" id="KW-0645">Protease</keyword>
<organism evidence="23">
    <name type="scientific">Nilaparvata lugens</name>
    <name type="common">Brown planthopper</name>
    <dbReference type="NCBI Taxonomy" id="108931"/>
    <lineage>
        <taxon>Eukaryota</taxon>
        <taxon>Metazoa</taxon>
        <taxon>Ecdysozoa</taxon>
        <taxon>Arthropoda</taxon>
        <taxon>Hexapoda</taxon>
        <taxon>Insecta</taxon>
        <taxon>Pterygota</taxon>
        <taxon>Neoptera</taxon>
        <taxon>Paraneoptera</taxon>
        <taxon>Hemiptera</taxon>
        <taxon>Auchenorrhyncha</taxon>
        <taxon>Fulgoroidea</taxon>
        <taxon>Delphacidae</taxon>
        <taxon>Delphacinae</taxon>
        <taxon>Nilaparvata</taxon>
    </lineage>
</organism>
<dbReference type="InterPro" id="IPR033116">
    <property type="entry name" value="TRYPSIN_SER"/>
</dbReference>
<evidence type="ECO:0000256" key="21">
    <source>
        <dbReference type="SAM" id="SignalP"/>
    </source>
</evidence>
<proteinExistence type="evidence at transcript level"/>
<evidence type="ECO:0000256" key="16">
    <source>
        <dbReference type="ARBA" id="ARBA00040219"/>
    </source>
</evidence>
<protein>
    <recommendedName>
        <fullName evidence="16">Vitamin K-dependent protein C</fullName>
        <ecNumber evidence="15">3.4.21.69</ecNumber>
    </recommendedName>
    <alternativeName>
        <fullName evidence="19">Anticoagulant protein C</fullName>
    </alternativeName>
    <alternativeName>
        <fullName evidence="17">Autoprothrombin IIA</fullName>
    </alternativeName>
    <alternativeName>
        <fullName evidence="18">Blood coagulation factor XIV</fullName>
    </alternativeName>
</protein>
<evidence type="ECO:0000256" key="19">
    <source>
        <dbReference type="ARBA" id="ARBA00042906"/>
    </source>
</evidence>
<dbReference type="InterPro" id="IPR001254">
    <property type="entry name" value="Trypsin_dom"/>
</dbReference>
<dbReference type="EC" id="3.4.21.69" evidence="15"/>
<dbReference type="GO" id="GO:0006508">
    <property type="term" value="P:proteolysis"/>
    <property type="evidence" value="ECO:0007669"/>
    <property type="project" value="UniProtKB-KW"/>
</dbReference>
<dbReference type="InterPro" id="IPR050127">
    <property type="entry name" value="Serine_Proteases_S1"/>
</dbReference>
<comment type="catalytic activity">
    <reaction evidence="13">
        <text>Degradation of blood coagulation factors Va and VIIIa.</text>
        <dbReference type="EC" id="3.4.21.69"/>
    </reaction>
</comment>
<dbReference type="PROSITE" id="PS00134">
    <property type="entry name" value="TRYPSIN_HIS"/>
    <property type="match status" value="1"/>
</dbReference>
<keyword evidence="10" id="KW-0333">Golgi apparatus</keyword>
<dbReference type="GO" id="GO:0005783">
    <property type="term" value="C:endoplasmic reticulum"/>
    <property type="evidence" value="ECO:0007669"/>
    <property type="project" value="UniProtKB-SubCell"/>
</dbReference>
<name>A0A068FB62_NILLU</name>
<dbReference type="FunFam" id="2.40.10.10:FF:000011">
    <property type="entry name" value="Coagulation factor X"/>
    <property type="match status" value="1"/>
</dbReference>
<evidence type="ECO:0000256" key="17">
    <source>
        <dbReference type="ARBA" id="ARBA00041306"/>
    </source>
</evidence>
<evidence type="ECO:0000256" key="15">
    <source>
        <dbReference type="ARBA" id="ARBA00038995"/>
    </source>
</evidence>
<dbReference type="InterPro" id="IPR009003">
    <property type="entry name" value="Peptidase_S1_PA"/>
</dbReference>
<keyword evidence="12" id="KW-0325">Glycoprotein</keyword>
<evidence type="ECO:0000256" key="7">
    <source>
        <dbReference type="ARBA" id="ARBA00022801"/>
    </source>
</evidence>
<keyword evidence="21" id="KW-0732">Signal</keyword>
<keyword evidence="4" id="KW-0964">Secreted</keyword>
<reference evidence="23" key="2">
    <citation type="submission" date="2014-02" db="EMBL/GenBank/DDBJ databases">
        <authorList>
            <person name="Bao Y.-Y."/>
            <person name="Zhang C.-X."/>
        </authorList>
    </citation>
    <scope>NUCLEOTIDE SEQUENCE</scope>
</reference>
<dbReference type="SUPFAM" id="SSF50494">
    <property type="entry name" value="Trypsin-like serine proteases"/>
    <property type="match status" value="2"/>
</dbReference>
<dbReference type="Gene3D" id="2.40.10.10">
    <property type="entry name" value="Trypsin-like serine proteases"/>
    <property type="match status" value="3"/>
</dbReference>
<dbReference type="OrthoDB" id="10012881at2759"/>